<feature type="domain" description="ERAP1-like C-terminal" evidence="2">
    <location>
        <begin position="1"/>
        <end position="86"/>
    </location>
</feature>
<dbReference type="GO" id="GO:0008270">
    <property type="term" value="F:zinc ion binding"/>
    <property type="evidence" value="ECO:0007669"/>
    <property type="project" value="TreeGrafter"/>
</dbReference>
<feature type="non-terminal residue" evidence="3">
    <location>
        <position position="1"/>
    </location>
</feature>
<dbReference type="GO" id="GO:0070006">
    <property type="term" value="F:metalloaminopeptidase activity"/>
    <property type="evidence" value="ECO:0007669"/>
    <property type="project" value="TreeGrafter"/>
</dbReference>
<evidence type="ECO:0000259" key="2">
    <source>
        <dbReference type="Pfam" id="PF11838"/>
    </source>
</evidence>
<dbReference type="GO" id="GO:0005615">
    <property type="term" value="C:extracellular space"/>
    <property type="evidence" value="ECO:0007669"/>
    <property type="project" value="TreeGrafter"/>
</dbReference>
<comment type="similarity">
    <text evidence="1">Belongs to the peptidase M1 family.</text>
</comment>
<dbReference type="InterPro" id="IPR024571">
    <property type="entry name" value="ERAP1-like_C_dom"/>
</dbReference>
<sequence>FFRVLYDNNIFNKIKAQLVADHNVFSPVTRSQLIDDYFTLAYNKYVELEEALDLMSYLHKEKELVVWDAVFMQLKTAINMIGDQFDGIKVLLILHFESK</sequence>
<dbReference type="GO" id="GO:0043171">
    <property type="term" value="P:peptide catabolic process"/>
    <property type="evidence" value="ECO:0007669"/>
    <property type="project" value="TreeGrafter"/>
</dbReference>
<dbReference type="PANTHER" id="PTHR11533">
    <property type="entry name" value="PROTEASE M1 ZINC METALLOPROTEASE"/>
    <property type="match status" value="1"/>
</dbReference>
<reference evidence="3" key="1">
    <citation type="submission" date="2021-06" db="EMBL/GenBank/DDBJ databases">
        <authorList>
            <person name="Hodson N. C."/>
            <person name="Mongue J. A."/>
            <person name="Jaron S. K."/>
        </authorList>
    </citation>
    <scope>NUCLEOTIDE SEQUENCE</scope>
</reference>
<dbReference type="EMBL" id="CAJVCH010533765">
    <property type="protein sequence ID" value="CAG7824727.1"/>
    <property type="molecule type" value="Genomic_DNA"/>
</dbReference>
<dbReference type="AlphaFoldDB" id="A0A8J2PDD8"/>
<evidence type="ECO:0000313" key="3">
    <source>
        <dbReference type="EMBL" id="CAG7824727.1"/>
    </source>
</evidence>
<protein>
    <recommendedName>
        <fullName evidence="2">ERAP1-like C-terminal domain-containing protein</fullName>
    </recommendedName>
</protein>
<name>A0A8J2PDD8_9HEXA</name>
<feature type="non-terminal residue" evidence="3">
    <location>
        <position position="99"/>
    </location>
</feature>
<dbReference type="PANTHER" id="PTHR11533:SF299">
    <property type="entry name" value="AMINOPEPTIDASE"/>
    <property type="match status" value="1"/>
</dbReference>
<dbReference type="GO" id="GO:0006508">
    <property type="term" value="P:proteolysis"/>
    <property type="evidence" value="ECO:0007669"/>
    <property type="project" value="TreeGrafter"/>
</dbReference>
<dbReference type="GO" id="GO:0042277">
    <property type="term" value="F:peptide binding"/>
    <property type="evidence" value="ECO:0007669"/>
    <property type="project" value="TreeGrafter"/>
</dbReference>
<dbReference type="Proteomes" id="UP000708208">
    <property type="component" value="Unassembled WGS sequence"/>
</dbReference>
<proteinExistence type="inferred from homology"/>
<dbReference type="OrthoDB" id="10031169at2759"/>
<gene>
    <name evidence="3" type="ORF">AFUS01_LOCUS34871</name>
</gene>
<organism evidence="3 4">
    <name type="scientific">Allacma fusca</name>
    <dbReference type="NCBI Taxonomy" id="39272"/>
    <lineage>
        <taxon>Eukaryota</taxon>
        <taxon>Metazoa</taxon>
        <taxon>Ecdysozoa</taxon>
        <taxon>Arthropoda</taxon>
        <taxon>Hexapoda</taxon>
        <taxon>Collembola</taxon>
        <taxon>Symphypleona</taxon>
        <taxon>Sminthuridae</taxon>
        <taxon>Allacma</taxon>
    </lineage>
</organism>
<dbReference type="Pfam" id="PF11838">
    <property type="entry name" value="ERAP1_C"/>
    <property type="match status" value="1"/>
</dbReference>
<dbReference type="GO" id="GO:0005737">
    <property type="term" value="C:cytoplasm"/>
    <property type="evidence" value="ECO:0007669"/>
    <property type="project" value="TreeGrafter"/>
</dbReference>
<evidence type="ECO:0000256" key="1">
    <source>
        <dbReference type="ARBA" id="ARBA00010136"/>
    </source>
</evidence>
<accession>A0A8J2PDD8</accession>
<dbReference type="InterPro" id="IPR050344">
    <property type="entry name" value="Peptidase_M1_aminopeptidases"/>
</dbReference>
<keyword evidence="4" id="KW-1185">Reference proteome</keyword>
<evidence type="ECO:0000313" key="4">
    <source>
        <dbReference type="Proteomes" id="UP000708208"/>
    </source>
</evidence>
<dbReference type="GO" id="GO:0016020">
    <property type="term" value="C:membrane"/>
    <property type="evidence" value="ECO:0007669"/>
    <property type="project" value="TreeGrafter"/>
</dbReference>
<comment type="caution">
    <text evidence="3">The sequence shown here is derived from an EMBL/GenBank/DDBJ whole genome shotgun (WGS) entry which is preliminary data.</text>
</comment>